<dbReference type="RefSeq" id="WP_009706250.1">
    <property type="nucleotide sequence ID" value="NZ_BAOH01000007.1"/>
</dbReference>
<dbReference type="Proteomes" id="UP000031586">
    <property type="component" value="Unassembled WGS sequence"/>
</dbReference>
<dbReference type="AlphaFoldDB" id="A0A0C1VR48"/>
<evidence type="ECO:0000313" key="2">
    <source>
        <dbReference type="Proteomes" id="UP000031586"/>
    </source>
</evidence>
<dbReference type="EMBL" id="JPRD01000023">
    <property type="protein sequence ID" value="KIF52363.1"/>
    <property type="molecule type" value="Genomic_DNA"/>
</dbReference>
<dbReference type="GeneID" id="47102795"/>
<dbReference type="PATRIC" id="fig|1229493.5.peg.2057"/>
<proteinExistence type="predicted"/>
<name>A0A0C1VR48_9VIBR</name>
<comment type="caution">
    <text evidence="1">The sequence shown here is derived from an EMBL/GenBank/DDBJ whole genome shotgun (WGS) entry which is preliminary data.</text>
</comment>
<organism evidence="1 2">
    <name type="scientific">Vibrio owensii CAIM 1854 = LMG 25443</name>
    <dbReference type="NCBI Taxonomy" id="1229493"/>
    <lineage>
        <taxon>Bacteria</taxon>
        <taxon>Pseudomonadati</taxon>
        <taxon>Pseudomonadota</taxon>
        <taxon>Gammaproteobacteria</taxon>
        <taxon>Vibrionales</taxon>
        <taxon>Vibrionaceae</taxon>
        <taxon>Vibrio</taxon>
    </lineage>
</organism>
<reference evidence="1 2" key="1">
    <citation type="submission" date="2014-07" db="EMBL/GenBank/DDBJ databases">
        <title>Unique and conserved regions in Vibrio harveyi and related species in comparison with the shrimp pathogen Vibrio harveyi CAIM 1792.</title>
        <authorList>
            <person name="Espinoza-Valles I."/>
            <person name="Vora G."/>
            <person name="Leekitcharoenphon P."/>
            <person name="Ussery D."/>
            <person name="Hoj L."/>
            <person name="Gomez-Gil B."/>
        </authorList>
    </citation>
    <scope>NUCLEOTIDE SEQUENCE [LARGE SCALE GENOMIC DNA]</scope>
    <source>
        <strain evidence="2">CAIM 1854 / LMG 25443</strain>
    </source>
</reference>
<gene>
    <name evidence="1" type="ORF">H735_14570</name>
</gene>
<protein>
    <submittedName>
        <fullName evidence="1">Uncharacterized protein</fullName>
    </submittedName>
</protein>
<evidence type="ECO:0000313" key="1">
    <source>
        <dbReference type="EMBL" id="KIF52363.1"/>
    </source>
</evidence>
<accession>A0A0C1VR48</accession>
<sequence length="62" mass="7305">MEQQQFSAIKQKLNSLTLSQLNEVYQLVQNATKQEVTVRLSEEERQFIHRLFAEERTASSYS</sequence>